<evidence type="ECO:0000313" key="2">
    <source>
        <dbReference type="Proteomes" id="UP000194218"/>
    </source>
</evidence>
<dbReference type="Proteomes" id="UP000194218">
    <property type="component" value="Chromosome"/>
</dbReference>
<gene>
    <name evidence="1" type="ORF">CAG99_06010</name>
</gene>
<accession>A0A1W7CUP8</accession>
<evidence type="ECO:0008006" key="3">
    <source>
        <dbReference type="Google" id="ProtNLM"/>
    </source>
</evidence>
<sequence length="201" mass="19857">MNAVPTDADVRGDVTSAGGFAAALDACHDVVVPAGVVASREGLVVASARRLPDAPALAGSSGALAATRAASTGGDAVPAAFADALLALHRAAVAGVLSAALDRLGARQSEGAGLLNRQLVRGAAADVALALAEADDLLALPAGTPARRWLVHRDLVAAGRTAIKLHGASGFAADGAGPAVYLAELLGHTYLHPGWRDGADD</sequence>
<dbReference type="KEGG" id="smao:CAG99_06010"/>
<name>A0A1W7CUP8_9ACTN</name>
<organism evidence="1 2">
    <name type="scientific">Streptomyces marincola</name>
    <dbReference type="NCBI Taxonomy" id="2878388"/>
    <lineage>
        <taxon>Bacteria</taxon>
        <taxon>Bacillati</taxon>
        <taxon>Actinomycetota</taxon>
        <taxon>Actinomycetes</taxon>
        <taxon>Kitasatosporales</taxon>
        <taxon>Streptomycetaceae</taxon>
        <taxon>Streptomyces</taxon>
    </lineage>
</organism>
<keyword evidence="2" id="KW-1185">Reference proteome</keyword>
<dbReference type="RefSeq" id="WP_086157975.1">
    <property type="nucleotide sequence ID" value="NZ_CP021121.1"/>
</dbReference>
<dbReference type="EMBL" id="CP021121">
    <property type="protein sequence ID" value="ARQ68467.1"/>
    <property type="molecule type" value="Genomic_DNA"/>
</dbReference>
<dbReference type="AlphaFoldDB" id="A0A1W7CUP8"/>
<reference evidence="1 2" key="1">
    <citation type="submission" date="2017-05" db="EMBL/GenBank/DDBJ databases">
        <title>Complete genome sequence of Streptomyces sp. SCSIO 03032 revealed the diverse biosynthetic pathways for its bioactive secondary metabolites.</title>
        <authorList>
            <person name="Ma L."/>
            <person name="Zhu Y."/>
            <person name="Zhang W."/>
            <person name="Zhang G."/>
            <person name="Tian X."/>
            <person name="Zhang S."/>
            <person name="Zhang C."/>
        </authorList>
    </citation>
    <scope>NUCLEOTIDE SEQUENCE [LARGE SCALE GENOMIC DNA]</scope>
    <source>
        <strain evidence="1 2">SCSIO 03032</strain>
    </source>
</reference>
<evidence type="ECO:0000313" key="1">
    <source>
        <dbReference type="EMBL" id="ARQ68467.1"/>
    </source>
</evidence>
<protein>
    <recommendedName>
        <fullName evidence="3">Acyl-CoA dehydrogenase/oxidase C-terminal domain-containing protein</fullName>
    </recommendedName>
</protein>
<dbReference type="OrthoDB" id="4225547at2"/>
<proteinExistence type="predicted"/>